<proteinExistence type="predicted"/>
<dbReference type="AlphaFoldDB" id="A0AAE1F793"/>
<protein>
    <submittedName>
        <fullName evidence="2">Uncharacterized protein</fullName>
    </submittedName>
</protein>
<accession>A0AAE1F793</accession>
<feature type="compositionally biased region" description="Basic and acidic residues" evidence="1">
    <location>
        <begin position="1"/>
        <end position="18"/>
    </location>
</feature>
<sequence length="104" mass="11794">MKDGQTELKNKKRDEQTERKKKRGEKGIGLVPSSRESIAVGGERGGRQGGPSRDGESSLCCSIPWRHRVEGKRKQSQENKALEERHQSSLTRSKRKERGNEIHT</sequence>
<name>A0AAE1F793_PETCI</name>
<evidence type="ECO:0000313" key="2">
    <source>
        <dbReference type="EMBL" id="KAK3868845.1"/>
    </source>
</evidence>
<organism evidence="2 3">
    <name type="scientific">Petrolisthes cinctipes</name>
    <name type="common">Flat porcelain crab</name>
    <dbReference type="NCBI Taxonomy" id="88211"/>
    <lineage>
        <taxon>Eukaryota</taxon>
        <taxon>Metazoa</taxon>
        <taxon>Ecdysozoa</taxon>
        <taxon>Arthropoda</taxon>
        <taxon>Crustacea</taxon>
        <taxon>Multicrustacea</taxon>
        <taxon>Malacostraca</taxon>
        <taxon>Eumalacostraca</taxon>
        <taxon>Eucarida</taxon>
        <taxon>Decapoda</taxon>
        <taxon>Pleocyemata</taxon>
        <taxon>Anomura</taxon>
        <taxon>Galatheoidea</taxon>
        <taxon>Porcellanidae</taxon>
        <taxon>Petrolisthes</taxon>
    </lineage>
</organism>
<dbReference type="Proteomes" id="UP001286313">
    <property type="component" value="Unassembled WGS sequence"/>
</dbReference>
<feature type="compositionally biased region" description="Basic and acidic residues" evidence="1">
    <location>
        <begin position="72"/>
        <end position="87"/>
    </location>
</feature>
<evidence type="ECO:0000256" key="1">
    <source>
        <dbReference type="SAM" id="MobiDB-lite"/>
    </source>
</evidence>
<feature type="region of interest" description="Disordered" evidence="1">
    <location>
        <begin position="1"/>
        <end position="104"/>
    </location>
</feature>
<dbReference type="EMBL" id="JAWQEG010002939">
    <property type="protein sequence ID" value="KAK3868845.1"/>
    <property type="molecule type" value="Genomic_DNA"/>
</dbReference>
<comment type="caution">
    <text evidence="2">The sequence shown here is derived from an EMBL/GenBank/DDBJ whole genome shotgun (WGS) entry which is preliminary data.</text>
</comment>
<keyword evidence="3" id="KW-1185">Reference proteome</keyword>
<gene>
    <name evidence="2" type="ORF">Pcinc_025793</name>
</gene>
<reference evidence="2" key="1">
    <citation type="submission" date="2023-10" db="EMBL/GenBank/DDBJ databases">
        <title>Genome assemblies of two species of porcelain crab, Petrolisthes cinctipes and Petrolisthes manimaculis (Anomura: Porcellanidae).</title>
        <authorList>
            <person name="Angst P."/>
        </authorList>
    </citation>
    <scope>NUCLEOTIDE SEQUENCE</scope>
    <source>
        <strain evidence="2">PB745_01</strain>
        <tissue evidence="2">Gill</tissue>
    </source>
</reference>
<evidence type="ECO:0000313" key="3">
    <source>
        <dbReference type="Proteomes" id="UP001286313"/>
    </source>
</evidence>